<feature type="non-terminal residue" evidence="1">
    <location>
        <position position="76"/>
    </location>
</feature>
<dbReference type="AlphaFoldDB" id="A0A0B7C4S6"/>
<evidence type="ECO:0000313" key="1">
    <source>
        <dbReference type="EMBL" id="CEL00228.1"/>
    </source>
</evidence>
<accession>A0A0B7C4S6</accession>
<sequence>NISNCVSGSVNTAMKINANEIIQPAALKTDTVDASIHTTLKSVHELHNTSVTVQNSLHILETAKDYFLVPKNVDKF</sequence>
<dbReference type="EMBL" id="HACG01053357">
    <property type="protein sequence ID" value="CEL00228.1"/>
    <property type="molecule type" value="Transcribed_RNA"/>
</dbReference>
<protein>
    <submittedName>
        <fullName evidence="1">Uncharacterized protein</fullName>
    </submittedName>
</protein>
<gene>
    <name evidence="1" type="primary">ORF223177</name>
</gene>
<name>A0A0B7C4S6_9EUPU</name>
<proteinExistence type="predicted"/>
<organism evidence="1">
    <name type="scientific">Arion vulgaris</name>
    <dbReference type="NCBI Taxonomy" id="1028688"/>
    <lineage>
        <taxon>Eukaryota</taxon>
        <taxon>Metazoa</taxon>
        <taxon>Spiralia</taxon>
        <taxon>Lophotrochozoa</taxon>
        <taxon>Mollusca</taxon>
        <taxon>Gastropoda</taxon>
        <taxon>Heterobranchia</taxon>
        <taxon>Euthyneura</taxon>
        <taxon>Panpulmonata</taxon>
        <taxon>Eupulmonata</taxon>
        <taxon>Stylommatophora</taxon>
        <taxon>Helicina</taxon>
        <taxon>Arionoidea</taxon>
        <taxon>Arionidae</taxon>
        <taxon>Arion</taxon>
    </lineage>
</organism>
<feature type="non-terminal residue" evidence="1">
    <location>
        <position position="1"/>
    </location>
</feature>
<reference evidence="1" key="1">
    <citation type="submission" date="2014-12" db="EMBL/GenBank/DDBJ databases">
        <title>Insight into the proteome of Arion vulgaris.</title>
        <authorList>
            <person name="Aradska J."/>
            <person name="Bulat T."/>
            <person name="Smidak R."/>
            <person name="Sarate P."/>
            <person name="Gangsoo J."/>
            <person name="Sialana F."/>
            <person name="Bilban M."/>
            <person name="Lubec G."/>
        </authorList>
    </citation>
    <scope>NUCLEOTIDE SEQUENCE</scope>
    <source>
        <tissue evidence="1">Skin</tissue>
    </source>
</reference>